<proteinExistence type="predicted"/>
<keyword evidence="6" id="KW-1185">Reference proteome</keyword>
<dbReference type="InterPro" id="IPR000504">
    <property type="entry name" value="RRM_dom"/>
</dbReference>
<dbReference type="InterPro" id="IPR012677">
    <property type="entry name" value="Nucleotide-bd_a/b_plait_sf"/>
</dbReference>
<reference evidence="5" key="1">
    <citation type="journal article" date="2021" name="Nat. Commun.">
        <title>Genetic determinants of endophytism in the Arabidopsis root mycobiome.</title>
        <authorList>
            <person name="Mesny F."/>
            <person name="Miyauchi S."/>
            <person name="Thiergart T."/>
            <person name="Pickel B."/>
            <person name="Atanasova L."/>
            <person name="Karlsson M."/>
            <person name="Huettel B."/>
            <person name="Barry K.W."/>
            <person name="Haridas S."/>
            <person name="Chen C."/>
            <person name="Bauer D."/>
            <person name="Andreopoulos W."/>
            <person name="Pangilinan J."/>
            <person name="LaButti K."/>
            <person name="Riley R."/>
            <person name="Lipzen A."/>
            <person name="Clum A."/>
            <person name="Drula E."/>
            <person name="Henrissat B."/>
            <person name="Kohler A."/>
            <person name="Grigoriev I.V."/>
            <person name="Martin F.M."/>
            <person name="Hacquard S."/>
        </authorList>
    </citation>
    <scope>NUCLEOTIDE SEQUENCE</scope>
    <source>
        <strain evidence="5">MPI-CAGE-CH-0243</strain>
    </source>
</reference>
<feature type="region of interest" description="Disordered" evidence="3">
    <location>
        <begin position="1"/>
        <end position="38"/>
    </location>
</feature>
<dbReference type="AlphaFoldDB" id="A0A9P9DN44"/>
<evidence type="ECO:0000256" key="1">
    <source>
        <dbReference type="ARBA" id="ARBA00022884"/>
    </source>
</evidence>
<comment type="caution">
    <text evidence="5">The sequence shown here is derived from an EMBL/GenBank/DDBJ whole genome shotgun (WGS) entry which is preliminary data.</text>
</comment>
<dbReference type="PANTHER" id="PTHR23189">
    <property type="entry name" value="RNA RECOGNITION MOTIF-CONTAINING"/>
    <property type="match status" value="1"/>
</dbReference>
<dbReference type="Pfam" id="PF04059">
    <property type="entry name" value="RRM_2"/>
    <property type="match status" value="1"/>
</dbReference>
<evidence type="ECO:0000256" key="3">
    <source>
        <dbReference type="SAM" id="MobiDB-lite"/>
    </source>
</evidence>
<dbReference type="OrthoDB" id="417481at2759"/>
<dbReference type="SUPFAM" id="SSF54928">
    <property type="entry name" value="RNA-binding domain, RBD"/>
    <property type="match status" value="1"/>
</dbReference>
<gene>
    <name evidence="5" type="ORF">B0J11DRAFT_507539</name>
</gene>
<dbReference type="Gene3D" id="3.30.70.330">
    <property type="match status" value="1"/>
</dbReference>
<keyword evidence="1 2" id="KW-0694">RNA-binding</keyword>
<dbReference type="InterPro" id="IPR035979">
    <property type="entry name" value="RBD_domain_sf"/>
</dbReference>
<dbReference type="PROSITE" id="PS50102">
    <property type="entry name" value="RRM"/>
    <property type="match status" value="1"/>
</dbReference>
<sequence length="615" mass="69206">MSLKTPVIAQLDSSPLLPPRPRISPETPASLLSRNVPSSDALPCTTNAGLGHDDTTRVDFHHSDDFHHGVDFEHGDGYDASSESASVTPQPPAGFNSPYGSQTSSPPEFIDQYDPKTGDFLSRYIEVVDAHMKAESPLQAVAVYTKQYKVFETAVLLEKGGRVYMRFDDFSKATDAVYLLSELNFQVEYITQEAYAQAKFQDPLSLNPYEGQLKITYESPFEDLVHHVGTLEESIREMCALFGTLRHASFIPSENDYNAHRVSFRVEFQSIDAATRACALVTATPINFVDSQETTIWYLVDVQGWAGPRTCRPTTTVPRDAHGRLIGFQHASNAAGTRRSYDFHNRVDVDRIAKGHDVRSTVMLRNIPNKLDWLGLKQLLDKFCFGTYDFVYLRIDFQTQANVGYAFINFADIQGLVAMIENVNGRPWAGFNSNKAAEISYATIQGKEALVTKFRNSSVMSETHNCRPRLFFTHGDATSLNALYIAGSEQEFPEPDNRAKLERSKASVHQVGLFPPRNVRNAMFNDRRTRCGTHDNGNPRESFGHHHDVYGNHGHHDMHPARFNVPDNVKKACEAMFSMPFHHLPEETVAHFVSFTEKFFNSSRSHQVGPIRRPY</sequence>
<dbReference type="Proteomes" id="UP000700596">
    <property type="component" value="Unassembled WGS sequence"/>
</dbReference>
<feature type="domain" description="RRM" evidence="4">
    <location>
        <begin position="360"/>
        <end position="444"/>
    </location>
</feature>
<evidence type="ECO:0000313" key="6">
    <source>
        <dbReference type="Proteomes" id="UP000700596"/>
    </source>
</evidence>
<organism evidence="5 6">
    <name type="scientific">Dendryphion nanum</name>
    <dbReference type="NCBI Taxonomy" id="256645"/>
    <lineage>
        <taxon>Eukaryota</taxon>
        <taxon>Fungi</taxon>
        <taxon>Dikarya</taxon>
        <taxon>Ascomycota</taxon>
        <taxon>Pezizomycotina</taxon>
        <taxon>Dothideomycetes</taxon>
        <taxon>Pleosporomycetidae</taxon>
        <taxon>Pleosporales</taxon>
        <taxon>Torulaceae</taxon>
        <taxon>Dendryphion</taxon>
    </lineage>
</organism>
<evidence type="ECO:0000313" key="5">
    <source>
        <dbReference type="EMBL" id="KAH7122560.1"/>
    </source>
</evidence>
<accession>A0A9P9DN44</accession>
<dbReference type="InterPro" id="IPR007201">
    <property type="entry name" value="Mei2-like_Rrm_C"/>
</dbReference>
<feature type="region of interest" description="Disordered" evidence="3">
    <location>
        <begin position="71"/>
        <end position="112"/>
    </location>
</feature>
<dbReference type="SMART" id="SM00360">
    <property type="entry name" value="RRM"/>
    <property type="match status" value="1"/>
</dbReference>
<evidence type="ECO:0000256" key="2">
    <source>
        <dbReference type="PROSITE-ProRule" id="PRU00176"/>
    </source>
</evidence>
<dbReference type="GO" id="GO:0003723">
    <property type="term" value="F:RNA binding"/>
    <property type="evidence" value="ECO:0007669"/>
    <property type="project" value="UniProtKB-UniRule"/>
</dbReference>
<dbReference type="EMBL" id="JAGMWT010000009">
    <property type="protein sequence ID" value="KAH7122560.1"/>
    <property type="molecule type" value="Genomic_DNA"/>
</dbReference>
<evidence type="ECO:0000259" key="4">
    <source>
        <dbReference type="PROSITE" id="PS50102"/>
    </source>
</evidence>
<protein>
    <submittedName>
        <fullName evidence="5">RNA recognition motif 2-domain-containing protein</fullName>
    </submittedName>
</protein>
<name>A0A9P9DN44_9PLEO</name>